<dbReference type="AlphaFoldDB" id="A0A5N6U7L2"/>
<keyword evidence="1" id="KW-0560">Oxidoreductase</keyword>
<dbReference type="GO" id="GO:0016491">
    <property type="term" value="F:oxidoreductase activity"/>
    <property type="evidence" value="ECO:0007669"/>
    <property type="project" value="UniProtKB-KW"/>
</dbReference>
<organism evidence="2 3">
    <name type="scientific">Aspergillus avenaceus</name>
    <dbReference type="NCBI Taxonomy" id="36643"/>
    <lineage>
        <taxon>Eukaryota</taxon>
        <taxon>Fungi</taxon>
        <taxon>Dikarya</taxon>
        <taxon>Ascomycota</taxon>
        <taxon>Pezizomycotina</taxon>
        <taxon>Eurotiomycetes</taxon>
        <taxon>Eurotiomycetidae</taxon>
        <taxon>Eurotiales</taxon>
        <taxon>Aspergillaceae</taxon>
        <taxon>Aspergillus</taxon>
        <taxon>Aspergillus subgen. Circumdati</taxon>
    </lineage>
</organism>
<dbReference type="InterPro" id="IPR036291">
    <property type="entry name" value="NAD(P)-bd_dom_sf"/>
</dbReference>
<dbReference type="Gene3D" id="3.40.50.720">
    <property type="entry name" value="NAD(P)-binding Rossmann-like Domain"/>
    <property type="match status" value="1"/>
</dbReference>
<dbReference type="PANTHER" id="PTHR43157">
    <property type="entry name" value="PHOSPHATIDYLINOSITOL-GLYCAN BIOSYNTHESIS CLASS F PROTEIN-RELATED"/>
    <property type="match status" value="1"/>
</dbReference>
<evidence type="ECO:0008006" key="4">
    <source>
        <dbReference type="Google" id="ProtNLM"/>
    </source>
</evidence>
<keyword evidence="3" id="KW-1185">Reference proteome</keyword>
<gene>
    <name evidence="2" type="ORF">BDV25DRAFT_147573</name>
</gene>
<dbReference type="SUPFAM" id="SSF51735">
    <property type="entry name" value="NAD(P)-binding Rossmann-fold domains"/>
    <property type="match status" value="1"/>
</dbReference>
<dbReference type="OrthoDB" id="191139at2759"/>
<evidence type="ECO:0000313" key="2">
    <source>
        <dbReference type="EMBL" id="KAE8154627.1"/>
    </source>
</evidence>
<dbReference type="Pfam" id="PF00106">
    <property type="entry name" value="adh_short"/>
    <property type="match status" value="1"/>
</dbReference>
<dbReference type="PRINTS" id="PR00081">
    <property type="entry name" value="GDHRDH"/>
</dbReference>
<dbReference type="InterPro" id="IPR002347">
    <property type="entry name" value="SDR_fam"/>
</dbReference>
<accession>A0A5N6U7L2</accession>
<dbReference type="PANTHER" id="PTHR43157:SF35">
    <property type="entry name" value="DEHYDROGENASE_REDUCTASE FAMILY PROTEIN, PUTATIVE-RELATED"/>
    <property type="match status" value="1"/>
</dbReference>
<protein>
    <recommendedName>
        <fullName evidence="4">NAD(P)-binding protein</fullName>
    </recommendedName>
</protein>
<sequence length="304" mass="33603">MSSHLEKDAVWESTIRGLLYKQLFVYPPDLPSTVRFEGKSAIVTGANGGLGLESSRQLLERGLSHLIVTVRTQEKGDIAARQLMDEFPGARVDVSLLDLADYDSIIAFVDRCRGLERLDYAILNAGMQRPNFKRNDRTGHEVILQTNYISTTLLATLLAPVMKDQRVDRTATPPVLSIVGSDTMYMSKLKTTGSVFPVMNDEVRFQGFQQYMDSKLLLMMFTVRLAEQYDPKDIVINVSNPGLTYGTNLGGDDHKSGLAPLIIKPIVRALGRSLAVGASVYVHALVLNGEESHGSFVSDWQVKP</sequence>
<name>A0A5N6U7L2_ASPAV</name>
<evidence type="ECO:0000313" key="3">
    <source>
        <dbReference type="Proteomes" id="UP000325780"/>
    </source>
</evidence>
<dbReference type="EMBL" id="ML742028">
    <property type="protein sequence ID" value="KAE8154627.1"/>
    <property type="molecule type" value="Genomic_DNA"/>
</dbReference>
<proteinExistence type="predicted"/>
<reference evidence="2 3" key="1">
    <citation type="submission" date="2019-04" db="EMBL/GenBank/DDBJ databases">
        <title>Friends and foes A comparative genomics study of 23 Aspergillus species from section Flavi.</title>
        <authorList>
            <consortium name="DOE Joint Genome Institute"/>
            <person name="Kjaerbolling I."/>
            <person name="Vesth T."/>
            <person name="Frisvad J.C."/>
            <person name="Nybo J.L."/>
            <person name="Theobald S."/>
            <person name="Kildgaard S."/>
            <person name="Isbrandt T."/>
            <person name="Kuo A."/>
            <person name="Sato A."/>
            <person name="Lyhne E.K."/>
            <person name="Kogle M.E."/>
            <person name="Wiebenga A."/>
            <person name="Kun R.S."/>
            <person name="Lubbers R.J."/>
            <person name="Makela M.R."/>
            <person name="Barry K."/>
            <person name="Chovatia M."/>
            <person name="Clum A."/>
            <person name="Daum C."/>
            <person name="Haridas S."/>
            <person name="He G."/>
            <person name="LaButti K."/>
            <person name="Lipzen A."/>
            <person name="Mondo S."/>
            <person name="Riley R."/>
            <person name="Salamov A."/>
            <person name="Simmons B.A."/>
            <person name="Magnuson J.K."/>
            <person name="Henrissat B."/>
            <person name="Mortensen U.H."/>
            <person name="Larsen T.O."/>
            <person name="Devries R.P."/>
            <person name="Grigoriev I.V."/>
            <person name="Machida M."/>
            <person name="Baker S.E."/>
            <person name="Andersen M.R."/>
        </authorList>
    </citation>
    <scope>NUCLEOTIDE SEQUENCE [LARGE SCALE GENOMIC DNA]</scope>
    <source>
        <strain evidence="2 3">IBT 18842</strain>
    </source>
</reference>
<dbReference type="Proteomes" id="UP000325780">
    <property type="component" value="Unassembled WGS sequence"/>
</dbReference>
<evidence type="ECO:0000256" key="1">
    <source>
        <dbReference type="ARBA" id="ARBA00023002"/>
    </source>
</evidence>